<keyword evidence="5" id="KW-1185">Reference proteome</keyword>
<evidence type="ECO:0000313" key="5">
    <source>
        <dbReference type="Proteomes" id="UP000539350"/>
    </source>
</evidence>
<dbReference type="InterPro" id="IPR013149">
    <property type="entry name" value="ADH-like_C"/>
</dbReference>
<feature type="domain" description="Alcohol dehydrogenase-like N-terminal" evidence="3">
    <location>
        <begin position="32"/>
        <end position="125"/>
    </location>
</feature>
<reference evidence="4 5" key="1">
    <citation type="submission" date="2020-07" db="EMBL/GenBank/DDBJ databases">
        <title>Halieaceae bacterium, F7430, whole genome shotgun sequencing project.</title>
        <authorList>
            <person name="Jiang S."/>
            <person name="Liu Z.W."/>
            <person name="Du Z.J."/>
        </authorList>
    </citation>
    <scope>NUCLEOTIDE SEQUENCE [LARGE SCALE GENOMIC DNA]</scope>
    <source>
        <strain evidence="4 5">F7430</strain>
    </source>
</reference>
<dbReference type="RefSeq" id="WP_182169072.1">
    <property type="nucleotide sequence ID" value="NZ_JACFXU010000013.1"/>
</dbReference>
<feature type="domain" description="Alcohol dehydrogenase-like C-terminal" evidence="2">
    <location>
        <begin position="164"/>
        <end position="266"/>
    </location>
</feature>
<dbReference type="Pfam" id="PF00107">
    <property type="entry name" value="ADH_zinc_N"/>
    <property type="match status" value="1"/>
</dbReference>
<organism evidence="4 5">
    <name type="scientific">Sediminihaliea albiluteola</name>
    <dbReference type="NCBI Taxonomy" id="2758564"/>
    <lineage>
        <taxon>Bacteria</taxon>
        <taxon>Pseudomonadati</taxon>
        <taxon>Pseudomonadota</taxon>
        <taxon>Gammaproteobacteria</taxon>
        <taxon>Cellvibrionales</taxon>
        <taxon>Halieaceae</taxon>
        <taxon>Sediminihaliea</taxon>
    </lineage>
</organism>
<dbReference type="Proteomes" id="UP000539350">
    <property type="component" value="Unassembled WGS sequence"/>
</dbReference>
<keyword evidence="1" id="KW-0560">Oxidoreductase</keyword>
<proteinExistence type="predicted"/>
<sequence>MSTNTSNTMKAVRCVEHQARVLDVPIPQGPGVRVRVASAGICGSDLHMIAAYPLQATLGHEFAGYLDDGSPIAVEPLDPCWECSACQHGDYHRCVRGVAAIIGVGQDGGMAEQCLVAESSIVRLPAGLAVSDACLVEPLAVAVHGTRRAGLRPAERVAIVGAGPIGLCAVVSAQVSGAKVELLARHDRQREAGARLGAKLLHEAPSEGFDVVIDAAGSDESMRQCVAMTRGGGRIIMLASYWQGLNLPADQICAKEINLIPAMQYNRSGPARDVDIAAAILASKPEIGEALITHRFPLEAAEEAFATARDRRAGAIKVVLEP</sequence>
<evidence type="ECO:0000259" key="2">
    <source>
        <dbReference type="Pfam" id="PF00107"/>
    </source>
</evidence>
<gene>
    <name evidence="4" type="ORF">H2508_03975</name>
</gene>
<dbReference type="Gene3D" id="3.40.50.720">
    <property type="entry name" value="NAD(P)-binding Rossmann-like Domain"/>
    <property type="match status" value="1"/>
</dbReference>
<dbReference type="SUPFAM" id="SSF50129">
    <property type="entry name" value="GroES-like"/>
    <property type="match status" value="1"/>
</dbReference>
<accession>A0A7W2TUN9</accession>
<comment type="caution">
    <text evidence="4">The sequence shown here is derived from an EMBL/GenBank/DDBJ whole genome shotgun (WGS) entry which is preliminary data.</text>
</comment>
<dbReference type="GO" id="GO:0016491">
    <property type="term" value="F:oxidoreductase activity"/>
    <property type="evidence" value="ECO:0007669"/>
    <property type="project" value="UniProtKB-KW"/>
</dbReference>
<dbReference type="AlphaFoldDB" id="A0A7W2TUN9"/>
<evidence type="ECO:0000259" key="3">
    <source>
        <dbReference type="Pfam" id="PF08240"/>
    </source>
</evidence>
<dbReference type="PANTHER" id="PTHR43401">
    <property type="entry name" value="L-THREONINE 3-DEHYDROGENASE"/>
    <property type="match status" value="1"/>
</dbReference>
<dbReference type="SUPFAM" id="SSF51735">
    <property type="entry name" value="NAD(P)-binding Rossmann-fold domains"/>
    <property type="match status" value="1"/>
</dbReference>
<evidence type="ECO:0000256" key="1">
    <source>
        <dbReference type="ARBA" id="ARBA00023002"/>
    </source>
</evidence>
<dbReference type="Pfam" id="PF08240">
    <property type="entry name" value="ADH_N"/>
    <property type="match status" value="1"/>
</dbReference>
<dbReference type="PANTHER" id="PTHR43401:SF2">
    <property type="entry name" value="L-THREONINE 3-DEHYDROGENASE"/>
    <property type="match status" value="1"/>
</dbReference>
<dbReference type="InterPro" id="IPR013154">
    <property type="entry name" value="ADH-like_N"/>
</dbReference>
<evidence type="ECO:0000313" key="4">
    <source>
        <dbReference type="EMBL" id="MBA6412262.1"/>
    </source>
</evidence>
<protein>
    <submittedName>
        <fullName evidence="4">Alcohol dehydrogenase catalytic domain-containing protein</fullName>
    </submittedName>
</protein>
<name>A0A7W2TUN9_9GAMM</name>
<dbReference type="EMBL" id="JACFXU010000013">
    <property type="protein sequence ID" value="MBA6412262.1"/>
    <property type="molecule type" value="Genomic_DNA"/>
</dbReference>
<dbReference type="InterPro" id="IPR011032">
    <property type="entry name" value="GroES-like_sf"/>
</dbReference>
<dbReference type="Gene3D" id="3.90.180.10">
    <property type="entry name" value="Medium-chain alcohol dehydrogenases, catalytic domain"/>
    <property type="match status" value="1"/>
</dbReference>
<dbReference type="InterPro" id="IPR050129">
    <property type="entry name" value="Zn_alcohol_dh"/>
</dbReference>
<dbReference type="InterPro" id="IPR036291">
    <property type="entry name" value="NAD(P)-bd_dom_sf"/>
</dbReference>